<dbReference type="PANTHER" id="PTHR39624:SF2">
    <property type="entry name" value="OSMC-LIKE PROTEIN"/>
    <property type="match status" value="1"/>
</dbReference>
<evidence type="ECO:0000313" key="2">
    <source>
        <dbReference type="Proteomes" id="UP000479132"/>
    </source>
</evidence>
<dbReference type="AlphaFoldDB" id="A0A6M1TG21"/>
<reference evidence="1 2" key="1">
    <citation type="submission" date="2020-02" db="EMBL/GenBank/DDBJ databases">
        <title>Aliifodinibius halophilus 2W32, complete genome.</title>
        <authorList>
            <person name="Li Y."/>
            <person name="Wu S."/>
        </authorList>
    </citation>
    <scope>NUCLEOTIDE SEQUENCE [LARGE SCALE GENOMIC DNA]</scope>
    <source>
        <strain evidence="1 2">2W32</strain>
    </source>
</reference>
<evidence type="ECO:0000313" key="1">
    <source>
        <dbReference type="EMBL" id="NGP89744.1"/>
    </source>
</evidence>
<dbReference type="Proteomes" id="UP000479132">
    <property type="component" value="Unassembled WGS sequence"/>
</dbReference>
<dbReference type="Gene3D" id="3.30.300.20">
    <property type="match status" value="1"/>
</dbReference>
<comment type="caution">
    <text evidence="1">The sequence shown here is derived from an EMBL/GenBank/DDBJ whole genome shotgun (WGS) entry which is preliminary data.</text>
</comment>
<dbReference type="SUPFAM" id="SSF82784">
    <property type="entry name" value="OsmC-like"/>
    <property type="match status" value="1"/>
</dbReference>
<organism evidence="1 2">
    <name type="scientific">Fodinibius halophilus</name>
    <dbReference type="NCBI Taxonomy" id="1736908"/>
    <lineage>
        <taxon>Bacteria</taxon>
        <taxon>Pseudomonadati</taxon>
        <taxon>Balneolota</taxon>
        <taxon>Balneolia</taxon>
        <taxon>Balneolales</taxon>
        <taxon>Balneolaceae</taxon>
        <taxon>Fodinibius</taxon>
    </lineage>
</organism>
<name>A0A6M1TG21_9BACT</name>
<dbReference type="InterPro" id="IPR036102">
    <property type="entry name" value="OsmC/Ohrsf"/>
</dbReference>
<sequence length="151" mass="17297">MSADSNKKKIVHAHLPADEEFTTTLTAGSHELLADEPTSVEGGKDKGPDPYDYLLMSLGTCTVMTVKMYANRKGWEVDDMYMELRHNKRHDEDCENCDDPKSKIDVIEKELIIEGDFTQKQLDRMLDISKKCPVHRTLMSDMKIKSFISRK</sequence>
<keyword evidence="2" id="KW-1185">Reference proteome</keyword>
<proteinExistence type="predicted"/>
<dbReference type="PANTHER" id="PTHR39624">
    <property type="entry name" value="PROTEIN INVOLVED IN RIMO-MEDIATED BETA-METHYLTHIOLATION OF RIBOSOMAL PROTEIN S12 YCAO"/>
    <property type="match status" value="1"/>
</dbReference>
<dbReference type="Pfam" id="PF02566">
    <property type="entry name" value="OsmC"/>
    <property type="match status" value="1"/>
</dbReference>
<dbReference type="EMBL" id="JAALLS010000024">
    <property type="protein sequence ID" value="NGP89744.1"/>
    <property type="molecule type" value="Genomic_DNA"/>
</dbReference>
<dbReference type="InterPro" id="IPR003718">
    <property type="entry name" value="OsmC/Ohr_fam"/>
</dbReference>
<gene>
    <name evidence="1" type="ORF">G3569_15405</name>
</gene>
<accession>A0A6M1TG21</accession>
<protein>
    <submittedName>
        <fullName evidence="1">OsmC family protein</fullName>
    </submittedName>
</protein>
<dbReference type="RefSeq" id="WP_165270802.1">
    <property type="nucleotide sequence ID" value="NZ_JAALLS010000024.1"/>
</dbReference>
<dbReference type="InterPro" id="IPR015946">
    <property type="entry name" value="KH_dom-like_a/b"/>
</dbReference>